<proteinExistence type="predicted"/>
<dbReference type="RefSeq" id="WP_219690159.1">
    <property type="nucleotide sequence ID" value="NZ_WMBF01000214.1"/>
</dbReference>
<name>A0ABS6YQF3_9ACTN</name>
<evidence type="ECO:0000313" key="2">
    <source>
        <dbReference type="EMBL" id="MBW5423666.1"/>
    </source>
</evidence>
<feature type="transmembrane region" description="Helical" evidence="1">
    <location>
        <begin position="7"/>
        <end position="27"/>
    </location>
</feature>
<dbReference type="Proteomes" id="UP001197114">
    <property type="component" value="Unassembled WGS sequence"/>
</dbReference>
<dbReference type="EMBL" id="WMBF01000214">
    <property type="protein sequence ID" value="MBW5423666.1"/>
    <property type="molecule type" value="Genomic_DNA"/>
</dbReference>
<gene>
    <name evidence="2" type="ORF">GKQ77_19215</name>
</gene>
<keyword evidence="1" id="KW-1133">Transmembrane helix</keyword>
<keyword evidence="1" id="KW-0812">Transmembrane</keyword>
<protein>
    <submittedName>
        <fullName evidence="2">Uncharacterized protein</fullName>
    </submittedName>
</protein>
<evidence type="ECO:0000313" key="3">
    <source>
        <dbReference type="Proteomes" id="UP001197114"/>
    </source>
</evidence>
<organism evidence="2 3">
    <name type="scientific">Streptomyces anatolicus</name>
    <dbReference type="NCBI Taxonomy" id="2675858"/>
    <lineage>
        <taxon>Bacteria</taxon>
        <taxon>Bacillati</taxon>
        <taxon>Actinomycetota</taxon>
        <taxon>Actinomycetes</taxon>
        <taxon>Kitasatosporales</taxon>
        <taxon>Streptomycetaceae</taxon>
        <taxon>Streptomyces</taxon>
    </lineage>
</organism>
<keyword evidence="1" id="KW-0472">Membrane</keyword>
<comment type="caution">
    <text evidence="2">The sequence shown here is derived from an EMBL/GenBank/DDBJ whole genome shotgun (WGS) entry which is preliminary data.</text>
</comment>
<sequence length="52" mass="5740">MSLTHELLLLAGLPLTVVLTLFVGHLATLRGLRGDQRIAAFRVFAAAVKRRR</sequence>
<reference evidence="2 3" key="1">
    <citation type="submission" date="2019-11" db="EMBL/GenBank/DDBJ databases">
        <authorList>
            <person name="Ay H."/>
        </authorList>
    </citation>
    <scope>NUCLEOTIDE SEQUENCE [LARGE SCALE GENOMIC DNA]</scope>
    <source>
        <strain evidence="2 3">BG9H</strain>
    </source>
</reference>
<accession>A0ABS6YQF3</accession>
<keyword evidence="3" id="KW-1185">Reference proteome</keyword>
<evidence type="ECO:0000256" key="1">
    <source>
        <dbReference type="SAM" id="Phobius"/>
    </source>
</evidence>